<dbReference type="EMBL" id="JABFOF010000008">
    <property type="protein sequence ID" value="KAG2384929.1"/>
    <property type="molecule type" value="Genomic_DNA"/>
</dbReference>
<gene>
    <name evidence="1" type="ORF">HKW66_Vig0120210</name>
</gene>
<dbReference type="AlphaFoldDB" id="A0A8T0JW90"/>
<evidence type="ECO:0000313" key="2">
    <source>
        <dbReference type="Proteomes" id="UP000743370"/>
    </source>
</evidence>
<reference evidence="1 2" key="1">
    <citation type="submission" date="2020-05" db="EMBL/GenBank/DDBJ databases">
        <title>Vigna angularis (adzuki bean) Var. LongXiaoDou No. 4 denovo assembly.</title>
        <authorList>
            <person name="Xiang H."/>
        </authorList>
    </citation>
    <scope>NUCLEOTIDE SEQUENCE [LARGE SCALE GENOMIC DNA]</scope>
    <source>
        <tissue evidence="1">Leaf</tissue>
    </source>
</reference>
<dbReference type="Proteomes" id="UP000743370">
    <property type="component" value="Unassembled WGS sequence"/>
</dbReference>
<sequence length="130" mass="14624">MELGEYDTIKRRTKPYAGKERLIGAINRGCDCKRCGTMSGDGVSSDNLVYSWWLANVNETRNDSYMCLLLQILVTQSIAAFHGSKNNIMPEPQSKVQALLGIVDKKLYRLPFRSNTNVVVEETLDCFQNG</sequence>
<accession>A0A8T0JW90</accession>
<evidence type="ECO:0000313" key="1">
    <source>
        <dbReference type="EMBL" id="KAG2384929.1"/>
    </source>
</evidence>
<comment type="caution">
    <text evidence="1">The sequence shown here is derived from an EMBL/GenBank/DDBJ whole genome shotgun (WGS) entry which is preliminary data.</text>
</comment>
<protein>
    <submittedName>
        <fullName evidence="1">Uncharacterized protein</fullName>
    </submittedName>
</protein>
<proteinExistence type="predicted"/>
<name>A0A8T0JW90_PHAAN</name>
<organism evidence="1 2">
    <name type="scientific">Phaseolus angularis</name>
    <name type="common">Azuki bean</name>
    <name type="synonym">Vigna angularis</name>
    <dbReference type="NCBI Taxonomy" id="3914"/>
    <lineage>
        <taxon>Eukaryota</taxon>
        <taxon>Viridiplantae</taxon>
        <taxon>Streptophyta</taxon>
        <taxon>Embryophyta</taxon>
        <taxon>Tracheophyta</taxon>
        <taxon>Spermatophyta</taxon>
        <taxon>Magnoliopsida</taxon>
        <taxon>eudicotyledons</taxon>
        <taxon>Gunneridae</taxon>
        <taxon>Pentapetalae</taxon>
        <taxon>rosids</taxon>
        <taxon>fabids</taxon>
        <taxon>Fabales</taxon>
        <taxon>Fabaceae</taxon>
        <taxon>Papilionoideae</taxon>
        <taxon>50 kb inversion clade</taxon>
        <taxon>NPAAA clade</taxon>
        <taxon>indigoferoid/millettioid clade</taxon>
        <taxon>Phaseoleae</taxon>
        <taxon>Vigna</taxon>
    </lineage>
</organism>